<dbReference type="OrthoDB" id="1918704at2759"/>
<dbReference type="InParanoid" id="A0A2P5BVP4"/>
<dbReference type="Proteomes" id="UP000237000">
    <property type="component" value="Unassembled WGS sequence"/>
</dbReference>
<keyword evidence="2" id="KW-1185">Reference proteome</keyword>
<gene>
    <name evidence="1" type="ORF">TorRG33x02_307100</name>
</gene>
<dbReference type="FunCoup" id="A0A2P5BVP4">
    <property type="interactions" value="760"/>
</dbReference>
<protein>
    <submittedName>
        <fullName evidence="1">Uncharacterized protein</fullName>
    </submittedName>
</protein>
<sequence>MVVKLCLMASHGYPPGGVVLHQEQGMSRAIQDFQPLFPCHGAKHEIMRLGSLKLRPQECEEPWKPISGLSESNQFVKIDSTVNRPLLHDVQDGQPGSMLFGSGIAEHCIRHEKILQFLMSAANEPEGGGVDLALLSEVMGLQALRIDSQQPPTPLIYPGEELYAQKPLLDFVGDLVGSSRITIHPDGRVLFSGTGTEVNDILSVVAEFYLPKNSAKWKKQSMLVPHYNRLNSSDVGVSLDGSSLKLQATTIAPVKSPGKVKVKSPKKKIGRKLGRERDLYKKNYFHACENLLSIMVDKKKHGKTAILSLKKSGPELPELLTQFSAGIAGTGLAVLFSVICKLACSRVPLFCTSKLVNTGLGFGLVWLSWAVNKLRDTVVYISKNAGKLGLKEEEMMNRMDKSVKEIYFRAATLMAVAVLRFA</sequence>
<organism evidence="1 2">
    <name type="scientific">Trema orientale</name>
    <name type="common">Charcoal tree</name>
    <name type="synonym">Celtis orientalis</name>
    <dbReference type="NCBI Taxonomy" id="63057"/>
    <lineage>
        <taxon>Eukaryota</taxon>
        <taxon>Viridiplantae</taxon>
        <taxon>Streptophyta</taxon>
        <taxon>Embryophyta</taxon>
        <taxon>Tracheophyta</taxon>
        <taxon>Spermatophyta</taxon>
        <taxon>Magnoliopsida</taxon>
        <taxon>eudicotyledons</taxon>
        <taxon>Gunneridae</taxon>
        <taxon>Pentapetalae</taxon>
        <taxon>rosids</taxon>
        <taxon>fabids</taxon>
        <taxon>Rosales</taxon>
        <taxon>Cannabaceae</taxon>
        <taxon>Trema</taxon>
    </lineage>
</organism>
<dbReference type="EMBL" id="JXTC01000452">
    <property type="protein sequence ID" value="PON52865.1"/>
    <property type="molecule type" value="Genomic_DNA"/>
</dbReference>
<reference evidence="2" key="1">
    <citation type="submission" date="2016-06" db="EMBL/GenBank/DDBJ databases">
        <title>Parallel loss of symbiosis genes in relatives of nitrogen-fixing non-legume Parasponia.</title>
        <authorList>
            <person name="Van Velzen R."/>
            <person name="Holmer R."/>
            <person name="Bu F."/>
            <person name="Rutten L."/>
            <person name="Van Zeijl A."/>
            <person name="Liu W."/>
            <person name="Santuari L."/>
            <person name="Cao Q."/>
            <person name="Sharma T."/>
            <person name="Shen D."/>
            <person name="Roswanjaya Y."/>
            <person name="Wardhani T."/>
            <person name="Kalhor M.S."/>
            <person name="Jansen J."/>
            <person name="Van den Hoogen J."/>
            <person name="Gungor B."/>
            <person name="Hartog M."/>
            <person name="Hontelez J."/>
            <person name="Verver J."/>
            <person name="Yang W.-C."/>
            <person name="Schijlen E."/>
            <person name="Repin R."/>
            <person name="Schilthuizen M."/>
            <person name="Schranz E."/>
            <person name="Heidstra R."/>
            <person name="Miyata K."/>
            <person name="Fedorova E."/>
            <person name="Kohlen W."/>
            <person name="Bisseling T."/>
            <person name="Smit S."/>
            <person name="Geurts R."/>
        </authorList>
    </citation>
    <scope>NUCLEOTIDE SEQUENCE [LARGE SCALE GENOMIC DNA]</scope>
    <source>
        <strain evidence="2">cv. RG33-2</strain>
    </source>
</reference>
<comment type="caution">
    <text evidence="1">The sequence shown here is derived from an EMBL/GenBank/DDBJ whole genome shotgun (WGS) entry which is preliminary data.</text>
</comment>
<dbReference type="PANTHER" id="PTHR35095:SF1">
    <property type="entry name" value="OS05G0143300 PROTEIN"/>
    <property type="match status" value="1"/>
</dbReference>
<dbReference type="STRING" id="63057.A0A2P5BVP4"/>
<dbReference type="PANTHER" id="PTHR35095">
    <property type="entry name" value="OS05G0143300 PROTEIN"/>
    <property type="match status" value="1"/>
</dbReference>
<evidence type="ECO:0000313" key="1">
    <source>
        <dbReference type="EMBL" id="PON52865.1"/>
    </source>
</evidence>
<evidence type="ECO:0000313" key="2">
    <source>
        <dbReference type="Proteomes" id="UP000237000"/>
    </source>
</evidence>
<accession>A0A2P5BVP4</accession>
<proteinExistence type="predicted"/>
<dbReference type="AlphaFoldDB" id="A0A2P5BVP4"/>
<name>A0A2P5BVP4_TREOI</name>